<evidence type="ECO:0000259" key="2">
    <source>
        <dbReference type="Pfam" id="PF14745"/>
    </source>
</evidence>
<dbReference type="GO" id="GO:0071203">
    <property type="term" value="C:WASH complex"/>
    <property type="evidence" value="ECO:0007669"/>
    <property type="project" value="InterPro"/>
</dbReference>
<dbReference type="EMBL" id="WIXP02000001">
    <property type="protein sequence ID" value="KAF6216375.1"/>
    <property type="molecule type" value="Genomic_DNA"/>
</dbReference>
<dbReference type="Pfam" id="PF14746">
    <property type="entry name" value="WASH-7_C"/>
    <property type="match status" value="1"/>
</dbReference>
<dbReference type="GO" id="GO:0016197">
    <property type="term" value="P:endosomal transport"/>
    <property type="evidence" value="ECO:0007669"/>
    <property type="project" value="TreeGrafter"/>
</dbReference>
<protein>
    <recommendedName>
        <fullName evidence="6">WASH complex subunit 4</fullName>
    </recommendedName>
</protein>
<dbReference type="GO" id="GO:0007032">
    <property type="term" value="P:endosome organization"/>
    <property type="evidence" value="ECO:0007669"/>
    <property type="project" value="TreeGrafter"/>
</dbReference>
<dbReference type="Pfam" id="PF14744">
    <property type="entry name" value="WASH-7_mid"/>
    <property type="match status" value="1"/>
</dbReference>
<dbReference type="InterPro" id="IPR028191">
    <property type="entry name" value="WASH-4_N"/>
</dbReference>
<dbReference type="AlphaFoldDB" id="A0A6A4KJD2"/>
<dbReference type="Proteomes" id="UP000466442">
    <property type="component" value="Linkage Group LG1"/>
</dbReference>
<dbReference type="InterPro" id="IPR028282">
    <property type="entry name" value="WASH-7_central"/>
</dbReference>
<feature type="domain" description="WASH complex subunit 7 central" evidence="1">
    <location>
        <begin position="587"/>
        <end position="914"/>
    </location>
</feature>
<gene>
    <name evidence="4" type="ORF">GE061_000717</name>
</gene>
<evidence type="ECO:0000313" key="5">
    <source>
        <dbReference type="Proteomes" id="UP000466442"/>
    </source>
</evidence>
<dbReference type="PANTHER" id="PTHR31409:SF0">
    <property type="entry name" value="WASH COMPLEX SUBUNIT 4"/>
    <property type="match status" value="1"/>
</dbReference>
<comment type="caution">
    <text evidence="4">The sequence shown here is derived from an EMBL/GenBank/DDBJ whole genome shotgun (WGS) entry which is preliminary data.</text>
</comment>
<evidence type="ECO:0000259" key="1">
    <source>
        <dbReference type="Pfam" id="PF14744"/>
    </source>
</evidence>
<evidence type="ECO:0000313" key="4">
    <source>
        <dbReference type="EMBL" id="KAF6216375.1"/>
    </source>
</evidence>
<dbReference type="InterPro" id="IPR028283">
    <property type="entry name" value="WASH-7_C"/>
</dbReference>
<dbReference type="OrthoDB" id="10261210at2759"/>
<proteinExistence type="predicted"/>
<dbReference type="InterPro" id="IPR027307">
    <property type="entry name" value="WASH7"/>
</dbReference>
<name>A0A6A4KJD2_APOLU</name>
<dbReference type="GO" id="GO:0005768">
    <property type="term" value="C:endosome"/>
    <property type="evidence" value="ECO:0007669"/>
    <property type="project" value="TreeGrafter"/>
</dbReference>
<feature type="domain" description="WASH complex subunit 4 N-terminal" evidence="2">
    <location>
        <begin position="85"/>
        <end position="583"/>
    </location>
</feature>
<keyword evidence="5" id="KW-1185">Reference proteome</keyword>
<sequence length="1097" mass="126478">MLFVNCLKYDNYCESSIFITYSSKNFQDLIEHGGGLKTRRRLVLLWISLSKLDRSGSFKCFEDTFGVQIEYPDHSPIPEKVDAQDKILIVFAAICKEIRELEKELMFNYAPLISDYGEACPDKSDRLKALSSICKFLPTLQDISNFVHRCRQTLNHLLQQLLCYYNFQKTTQIVSSAQFVAVFSSLSCLLKLFVVLDVLFEGNNDNPIKEHLILLEKVVNSSDMEYPGLKDGPLMSVISDVLFNILSLNIFGASLQMHMENRSLGNCVDFKNHLNYFFKNRISLVESRETDMDSLVILSNVIITYVFAVNVFGISDKKVHRSIRDLTKKCTVSTLCDGVMWIPSNFLLKHLELKLRENVSNLVVNQQTLCRCLELAETNLLKDIKMYTFKVYRWSLQMSNVLSADAMYIKLNDMDSANLCFEGLELSKQMKLVMNTITYLHSSLVKPMTKVVAVSLCKLTELIKAVKSIFQRHHLDIGKRINHIIQRFLIQSLTLVIKVKKGIIKDEGCKDVQIDDYSSLELIEKLLYGACIEDNMLLIQLAVTLISPENSLGGESNLMLGKLLSNLQTISSLKTQLEEATNCNLVFKEPHLLPIYFKHVMDSGLSLFRFQLILHSLPNCSNKQSFIEDSILKSSKETFETMVVPELCHRIETYLRLHAHSHLQEGESVPLDQNDFREHLRVPTLTMANHYINVHSLVEDYLDKIFYDLATVALHDWQTYREMRSLAEYELKLYTVEDYLPSQTLSQGLDILEIMRNIHIFVSRYLYNLNNQCFVENGSNNKHLNTIKINQLANSIWTHGTGVMNTTTNFVYQYLKKKIVQFSQFLFDEKISSRLMKDKAHFNLIKNQHQPLFPYDRALKFHKSINRLGTSEGVNYLDQCRILITQIGNALGYIRMVRTGGLHHCLEASSYLPQISYVYSSKENMRETGCDAIDCLVKFVCSLNHNLTEGSEYLKILTEVFSNIFDTPENNHLRLFPIILPTLTINYIEHIVTEKEKVSKKNKNGMIFSDDGFAMGVTYLLSVLNLHDEFESLHWFDSVNQMYNDEEQLIESQLAGQPNEMKSGDNTLKLSIRRLKLYKKEFELLYYNLNSAKIFFQ</sequence>
<accession>A0A6A4KJD2</accession>
<reference evidence="4" key="1">
    <citation type="journal article" date="2021" name="Mol. Ecol. Resour.">
        <title>Apolygus lucorum genome provides insights into omnivorousness and mesophyll feeding.</title>
        <authorList>
            <person name="Liu Y."/>
            <person name="Liu H."/>
            <person name="Wang H."/>
            <person name="Huang T."/>
            <person name="Liu B."/>
            <person name="Yang B."/>
            <person name="Yin L."/>
            <person name="Li B."/>
            <person name="Zhang Y."/>
            <person name="Zhang S."/>
            <person name="Jiang F."/>
            <person name="Zhang X."/>
            <person name="Ren Y."/>
            <person name="Wang B."/>
            <person name="Wang S."/>
            <person name="Lu Y."/>
            <person name="Wu K."/>
            <person name="Fan W."/>
            <person name="Wang G."/>
        </authorList>
    </citation>
    <scope>NUCLEOTIDE SEQUENCE</scope>
    <source>
        <strain evidence="4">12Hb</strain>
    </source>
</reference>
<organism evidence="4 5">
    <name type="scientific">Apolygus lucorum</name>
    <name type="common">Small green plant bug</name>
    <name type="synonym">Lygocoris lucorum</name>
    <dbReference type="NCBI Taxonomy" id="248454"/>
    <lineage>
        <taxon>Eukaryota</taxon>
        <taxon>Metazoa</taxon>
        <taxon>Ecdysozoa</taxon>
        <taxon>Arthropoda</taxon>
        <taxon>Hexapoda</taxon>
        <taxon>Insecta</taxon>
        <taxon>Pterygota</taxon>
        <taxon>Neoptera</taxon>
        <taxon>Paraneoptera</taxon>
        <taxon>Hemiptera</taxon>
        <taxon>Heteroptera</taxon>
        <taxon>Panheteroptera</taxon>
        <taxon>Cimicomorpha</taxon>
        <taxon>Miridae</taxon>
        <taxon>Mirini</taxon>
        <taxon>Apolygus</taxon>
    </lineage>
</organism>
<dbReference type="PANTHER" id="PTHR31409">
    <property type="entry name" value="WASH COMPLEX SUBUNIT 4"/>
    <property type="match status" value="1"/>
</dbReference>
<feature type="domain" description="WASH complex subunit 7 C-terminal" evidence="3">
    <location>
        <begin position="932"/>
        <end position="1097"/>
    </location>
</feature>
<evidence type="ECO:0000259" key="3">
    <source>
        <dbReference type="Pfam" id="PF14746"/>
    </source>
</evidence>
<evidence type="ECO:0008006" key="6">
    <source>
        <dbReference type="Google" id="ProtNLM"/>
    </source>
</evidence>
<dbReference type="Pfam" id="PF14745">
    <property type="entry name" value="WASH-4_N"/>
    <property type="match status" value="1"/>
</dbReference>